<dbReference type="InterPro" id="IPR027948">
    <property type="entry name" value="DUF4436"/>
</dbReference>
<dbReference type="STRING" id="1314777.A0A164P5L7"/>
<dbReference type="Proteomes" id="UP000076722">
    <property type="component" value="Unassembled WGS sequence"/>
</dbReference>
<protein>
    <submittedName>
        <fullName evidence="3">Uncharacterized protein</fullName>
    </submittedName>
</protein>
<keyword evidence="2" id="KW-1133">Transmembrane helix</keyword>
<feature type="compositionally biased region" description="Polar residues" evidence="1">
    <location>
        <begin position="274"/>
        <end position="295"/>
    </location>
</feature>
<sequence>MDQKTLYVRYAPHQCGASYGSAPPSNCVALNSDTLFFVDRDAFGYGGFNYSNVSLNYTAAIGGLFPFWDETLDLTVLESTRSGQLNLEGLESDALYPFDWYTCNFLVAAVDANSGLTVPIAGASIFNPEQSQWHAWTTYRYLDDWDGNQSAKLLVQIRITRHFVVQFSAVLILLFNWLVTLALLYLTVLYVFARAKLPGGMDGVALPFAGLFALPSVRGVMPGNPPFGCLIDFIGIVPNLAIIAGCATTLLLVRLHRERALDVPAHIQAIQVLRDSSQAPDSDSSETMKQRQSFEVTPFVDPRYDPQPLNHAERS</sequence>
<feature type="region of interest" description="Disordered" evidence="1">
    <location>
        <begin position="274"/>
        <end position="315"/>
    </location>
</feature>
<evidence type="ECO:0000256" key="2">
    <source>
        <dbReference type="SAM" id="Phobius"/>
    </source>
</evidence>
<name>A0A164P5L7_9AGAM</name>
<dbReference type="Pfam" id="PF14494">
    <property type="entry name" value="DUF4436"/>
    <property type="match status" value="1"/>
</dbReference>
<feature type="transmembrane region" description="Helical" evidence="2">
    <location>
        <begin position="233"/>
        <end position="253"/>
    </location>
</feature>
<evidence type="ECO:0000313" key="3">
    <source>
        <dbReference type="EMBL" id="KZS88386.1"/>
    </source>
</evidence>
<organism evidence="3 4">
    <name type="scientific">Sistotremastrum niveocremeum HHB9708</name>
    <dbReference type="NCBI Taxonomy" id="1314777"/>
    <lineage>
        <taxon>Eukaryota</taxon>
        <taxon>Fungi</taxon>
        <taxon>Dikarya</taxon>
        <taxon>Basidiomycota</taxon>
        <taxon>Agaricomycotina</taxon>
        <taxon>Agaricomycetes</taxon>
        <taxon>Sistotremastrales</taxon>
        <taxon>Sistotremastraceae</taxon>
        <taxon>Sertulicium</taxon>
        <taxon>Sertulicium niveocremeum</taxon>
    </lineage>
</organism>
<keyword evidence="4" id="KW-1185">Reference proteome</keyword>
<reference evidence="3 4" key="1">
    <citation type="journal article" date="2016" name="Mol. Biol. Evol.">
        <title>Comparative Genomics of Early-Diverging Mushroom-Forming Fungi Provides Insights into the Origins of Lignocellulose Decay Capabilities.</title>
        <authorList>
            <person name="Nagy L.G."/>
            <person name="Riley R."/>
            <person name="Tritt A."/>
            <person name="Adam C."/>
            <person name="Daum C."/>
            <person name="Floudas D."/>
            <person name="Sun H."/>
            <person name="Yadav J.S."/>
            <person name="Pangilinan J."/>
            <person name="Larsson K.H."/>
            <person name="Matsuura K."/>
            <person name="Barry K."/>
            <person name="Labutti K."/>
            <person name="Kuo R."/>
            <person name="Ohm R.A."/>
            <person name="Bhattacharya S.S."/>
            <person name="Shirouzu T."/>
            <person name="Yoshinaga Y."/>
            <person name="Martin F.M."/>
            <person name="Grigoriev I.V."/>
            <person name="Hibbett D.S."/>
        </authorList>
    </citation>
    <scope>NUCLEOTIDE SEQUENCE [LARGE SCALE GENOMIC DNA]</scope>
    <source>
        <strain evidence="3 4">HHB9708</strain>
    </source>
</reference>
<feature type="transmembrane region" description="Helical" evidence="2">
    <location>
        <begin position="167"/>
        <end position="192"/>
    </location>
</feature>
<accession>A0A164P5L7</accession>
<keyword evidence="2" id="KW-0472">Membrane</keyword>
<evidence type="ECO:0000256" key="1">
    <source>
        <dbReference type="SAM" id="MobiDB-lite"/>
    </source>
</evidence>
<dbReference type="OrthoDB" id="2923771at2759"/>
<gene>
    <name evidence="3" type="ORF">SISNIDRAFT_264676</name>
</gene>
<evidence type="ECO:0000313" key="4">
    <source>
        <dbReference type="Proteomes" id="UP000076722"/>
    </source>
</evidence>
<dbReference type="AlphaFoldDB" id="A0A164P5L7"/>
<keyword evidence="2" id="KW-0812">Transmembrane</keyword>
<proteinExistence type="predicted"/>
<dbReference type="EMBL" id="KV419437">
    <property type="protein sequence ID" value="KZS88386.1"/>
    <property type="molecule type" value="Genomic_DNA"/>
</dbReference>